<dbReference type="Gene3D" id="3.40.50.300">
    <property type="entry name" value="P-loop containing nucleotide triphosphate hydrolases"/>
    <property type="match status" value="1"/>
</dbReference>
<sequence>MAQLRTDLPIGDHKPLHARLIPKVVDDSPIDLLQYQRIVIVTDGASRSGAAKTATGLLRYRPQHIAAVLDRSEAGNTAQQVFGTGGDVPIVSSAQQIADADAMFIGIAPAGGKLPESWKPVLTEALENGVDIVSGLHEFLVDDPQLTETATRHGTKLIDVRRNRFKSVASCAEFPASNLRVHTVGHDCAVGKMVVSLEVQRELQNRGRDARFLATGQTGIMIAGRGVPVDCVVADFVSGAVEQLVVSHQQHEFVLVEGQGSLTHPSFSGVTLGLLHGCAPQGLIMCYEAGRRSVHELAHVPLHSLRDLISIYESMANARHPAKVIGVAANCRNLDDQAAEYEVARVQDELGLPACDVFRQGAGKLADAVEQLKLELTR</sequence>
<dbReference type="InterPro" id="IPR035402">
    <property type="entry name" value="DgcN-like_N"/>
</dbReference>
<dbReference type="KEGG" id="amuc:Pan181_27260"/>
<evidence type="ECO:0000313" key="3">
    <source>
        <dbReference type="EMBL" id="QDU56516.1"/>
    </source>
</evidence>
<accession>A0A518AP65</accession>
<dbReference type="SUPFAM" id="SSF52540">
    <property type="entry name" value="P-loop containing nucleoside triphosphate hydrolases"/>
    <property type="match status" value="1"/>
</dbReference>
<protein>
    <recommendedName>
        <fullName evidence="5">DUF1611 domain-containing protein</fullName>
    </recommendedName>
</protein>
<dbReference type="OrthoDB" id="9778498at2"/>
<feature type="domain" description="D-glutamate N-acetyltransferase-like N-terminal" evidence="2">
    <location>
        <begin position="72"/>
        <end position="162"/>
    </location>
</feature>
<dbReference type="PANTHER" id="PTHR40690:SF1">
    <property type="entry name" value="DUF1611 DOMAIN-CONTAINING PROTEIN"/>
    <property type="match status" value="1"/>
</dbReference>
<dbReference type="InterPro" id="IPR027417">
    <property type="entry name" value="P-loop_NTPase"/>
</dbReference>
<keyword evidence="4" id="KW-1185">Reference proteome</keyword>
<dbReference type="PANTHER" id="PTHR40690">
    <property type="entry name" value="GLL3100 PROTEIN"/>
    <property type="match status" value="1"/>
</dbReference>
<dbReference type="PIRSF" id="PIRSF026760">
    <property type="entry name" value="UCP026760"/>
    <property type="match status" value="1"/>
</dbReference>
<dbReference type="AlphaFoldDB" id="A0A518AP65"/>
<evidence type="ECO:0008006" key="5">
    <source>
        <dbReference type="Google" id="ProtNLM"/>
    </source>
</evidence>
<evidence type="ECO:0000313" key="4">
    <source>
        <dbReference type="Proteomes" id="UP000315750"/>
    </source>
</evidence>
<gene>
    <name evidence="3" type="ORF">Pan181_27260</name>
</gene>
<dbReference type="Proteomes" id="UP000315750">
    <property type="component" value="Chromosome"/>
</dbReference>
<dbReference type="Pfam" id="PF17396">
    <property type="entry name" value="DUF1611_N"/>
    <property type="match status" value="1"/>
</dbReference>
<dbReference type="Pfam" id="PF07755">
    <property type="entry name" value="DUF1611"/>
    <property type="match status" value="1"/>
</dbReference>
<proteinExistence type="predicted"/>
<organism evidence="3 4">
    <name type="scientific">Aeoliella mucimassa</name>
    <dbReference type="NCBI Taxonomy" id="2527972"/>
    <lineage>
        <taxon>Bacteria</taxon>
        <taxon>Pseudomonadati</taxon>
        <taxon>Planctomycetota</taxon>
        <taxon>Planctomycetia</taxon>
        <taxon>Pirellulales</taxon>
        <taxon>Lacipirellulaceae</taxon>
        <taxon>Aeoliella</taxon>
    </lineage>
</organism>
<dbReference type="InterPro" id="IPR011669">
    <property type="entry name" value="DgcN-like"/>
</dbReference>
<dbReference type="EMBL" id="CP036278">
    <property type="protein sequence ID" value="QDU56516.1"/>
    <property type="molecule type" value="Genomic_DNA"/>
</dbReference>
<reference evidence="3 4" key="1">
    <citation type="submission" date="2019-02" db="EMBL/GenBank/DDBJ databases">
        <title>Deep-cultivation of Planctomycetes and their phenomic and genomic characterization uncovers novel biology.</title>
        <authorList>
            <person name="Wiegand S."/>
            <person name="Jogler M."/>
            <person name="Boedeker C."/>
            <person name="Pinto D."/>
            <person name="Vollmers J."/>
            <person name="Rivas-Marin E."/>
            <person name="Kohn T."/>
            <person name="Peeters S.H."/>
            <person name="Heuer A."/>
            <person name="Rast P."/>
            <person name="Oberbeckmann S."/>
            <person name="Bunk B."/>
            <person name="Jeske O."/>
            <person name="Meyerdierks A."/>
            <person name="Storesund J.E."/>
            <person name="Kallscheuer N."/>
            <person name="Luecker S."/>
            <person name="Lage O.M."/>
            <person name="Pohl T."/>
            <person name="Merkel B.J."/>
            <person name="Hornburger P."/>
            <person name="Mueller R.-W."/>
            <person name="Bruemmer F."/>
            <person name="Labrenz M."/>
            <person name="Spormann A.M."/>
            <person name="Op den Camp H."/>
            <person name="Overmann J."/>
            <person name="Amann R."/>
            <person name="Jetten M.S.M."/>
            <person name="Mascher T."/>
            <person name="Medema M.H."/>
            <person name="Devos D.P."/>
            <person name="Kaster A.-K."/>
            <person name="Ovreas L."/>
            <person name="Rohde M."/>
            <person name="Galperin M.Y."/>
            <person name="Jogler C."/>
        </authorList>
    </citation>
    <scope>NUCLEOTIDE SEQUENCE [LARGE SCALE GENOMIC DNA]</scope>
    <source>
        <strain evidence="3 4">Pan181</strain>
    </source>
</reference>
<dbReference type="InterPro" id="IPR035086">
    <property type="entry name" value="DgcN-like_C"/>
</dbReference>
<evidence type="ECO:0000259" key="2">
    <source>
        <dbReference type="Pfam" id="PF17396"/>
    </source>
</evidence>
<name>A0A518AP65_9BACT</name>
<dbReference type="RefSeq" id="WP_145247255.1">
    <property type="nucleotide sequence ID" value="NZ_CP036278.1"/>
</dbReference>
<feature type="domain" description="D-glutamate N-acetyltransferase-like C-terminal" evidence="1">
    <location>
        <begin position="176"/>
        <end position="365"/>
    </location>
</feature>
<evidence type="ECO:0000259" key="1">
    <source>
        <dbReference type="Pfam" id="PF07755"/>
    </source>
</evidence>
<dbReference type="Gene3D" id="3.40.50.720">
    <property type="entry name" value="NAD(P)-binding Rossmann-like Domain"/>
    <property type="match status" value="1"/>
</dbReference>